<dbReference type="STRING" id="1379270.GEMMAAP_15115"/>
<dbReference type="Pfam" id="PF06722">
    <property type="entry name" value="EryCIII-like_C"/>
    <property type="match status" value="1"/>
</dbReference>
<dbReference type="InterPro" id="IPR002213">
    <property type="entry name" value="UDP_glucos_trans"/>
</dbReference>
<dbReference type="eggNOG" id="COG1819">
    <property type="taxonomic scope" value="Bacteria"/>
</dbReference>
<dbReference type="Proteomes" id="UP000076404">
    <property type="component" value="Chromosome"/>
</dbReference>
<evidence type="ECO:0000313" key="2">
    <source>
        <dbReference type="EMBL" id="AMW05768.1"/>
    </source>
</evidence>
<name>A0A143BL89_9BACT</name>
<gene>
    <name evidence="2" type="ORF">GEMMAAP_15115</name>
</gene>
<dbReference type="SUPFAM" id="SSF53756">
    <property type="entry name" value="UDP-Glycosyltransferase/glycogen phosphorylase"/>
    <property type="match status" value="1"/>
</dbReference>
<dbReference type="KEGG" id="gph:GEMMAAP_15115"/>
<dbReference type="InterPro" id="IPR050426">
    <property type="entry name" value="Glycosyltransferase_28"/>
</dbReference>
<keyword evidence="2" id="KW-0808">Transferase</keyword>
<organism evidence="2 3">
    <name type="scientific">Gemmatimonas phototrophica</name>
    <dbReference type="NCBI Taxonomy" id="1379270"/>
    <lineage>
        <taxon>Bacteria</taxon>
        <taxon>Pseudomonadati</taxon>
        <taxon>Gemmatimonadota</taxon>
        <taxon>Gemmatimonadia</taxon>
        <taxon>Gemmatimonadales</taxon>
        <taxon>Gemmatimonadaceae</taxon>
        <taxon>Gemmatimonas</taxon>
    </lineage>
</organism>
<dbReference type="RefSeq" id="WP_026848514.1">
    <property type="nucleotide sequence ID" value="NZ_CP011454.1"/>
</dbReference>
<keyword evidence="3" id="KW-1185">Reference proteome</keyword>
<reference evidence="2 3" key="2">
    <citation type="journal article" date="2016" name="Environ. Microbiol. Rep.">
        <title>Metagenomic evidence for the presence of phototrophic Gemmatimonadetes bacteria in diverse environments.</title>
        <authorList>
            <person name="Zeng Y."/>
            <person name="Baumbach J."/>
            <person name="Barbosa E.G."/>
            <person name="Azevedo V."/>
            <person name="Zhang C."/>
            <person name="Koblizek M."/>
        </authorList>
    </citation>
    <scope>NUCLEOTIDE SEQUENCE [LARGE SCALE GENOMIC DNA]</scope>
    <source>
        <strain evidence="2 3">AP64</strain>
    </source>
</reference>
<dbReference type="AlphaFoldDB" id="A0A143BL89"/>
<dbReference type="EMBL" id="CP011454">
    <property type="protein sequence ID" value="AMW05768.1"/>
    <property type="molecule type" value="Genomic_DNA"/>
</dbReference>
<protein>
    <submittedName>
        <fullName evidence="2">Glycosyl transferase</fullName>
    </submittedName>
</protein>
<accession>A0A143BL89</accession>
<sequence length="408" mass="43670">MPRILAYTSPAKGHLFPLTPILDALVERGHEVHLRTLASEVPRMNTRGVQTAAIDARIEACVMGDWRARSPQQALSLAVRTFCDRAPHDAADLQRAIADVRPDMVVVDINCWGAMAAAEAWGGPWATFSPYPLALRSRDVPPFGPGLPPARGPLGRVRDALLRPVVVGAVSRIIVPACNTVRASVGLAPFSSPDDLFLRPPLLLYMTAEPFEYPRHDWPGNVVMIGPCAWEPPSATPDWLAQISRPIVLVTTSSEYQDDGRLVAVALEALRDEPVHVVATVPAGDPIQFTVPANATVVPFVPHSQLLPRAVCAITHGGMGATQKALAHGVPVCAVPFGRDQLEVARRVEICGAGTRLPASALRPDRLRAAVREAMARKAGAMRVATAFREAGGAPAAVSAIEQQLLTR</sequence>
<evidence type="ECO:0000313" key="3">
    <source>
        <dbReference type="Proteomes" id="UP000076404"/>
    </source>
</evidence>
<dbReference type="PANTHER" id="PTHR48050:SF13">
    <property type="entry name" value="STEROL 3-BETA-GLUCOSYLTRANSFERASE UGT80A2"/>
    <property type="match status" value="1"/>
</dbReference>
<feature type="domain" description="Erythromycin biosynthesis protein CIII-like C-terminal" evidence="1">
    <location>
        <begin position="276"/>
        <end position="385"/>
    </location>
</feature>
<dbReference type="OrthoDB" id="6620093at2"/>
<dbReference type="CDD" id="cd03784">
    <property type="entry name" value="GT1_Gtf-like"/>
    <property type="match status" value="1"/>
</dbReference>
<dbReference type="GO" id="GO:0017000">
    <property type="term" value="P:antibiotic biosynthetic process"/>
    <property type="evidence" value="ECO:0007669"/>
    <property type="project" value="UniProtKB-ARBA"/>
</dbReference>
<dbReference type="GO" id="GO:0016758">
    <property type="term" value="F:hexosyltransferase activity"/>
    <property type="evidence" value="ECO:0007669"/>
    <property type="project" value="UniProtKB-ARBA"/>
</dbReference>
<proteinExistence type="predicted"/>
<dbReference type="PANTHER" id="PTHR48050">
    <property type="entry name" value="STEROL 3-BETA-GLUCOSYLTRANSFERASE"/>
    <property type="match status" value="1"/>
</dbReference>
<evidence type="ECO:0000259" key="1">
    <source>
        <dbReference type="Pfam" id="PF06722"/>
    </source>
</evidence>
<dbReference type="GO" id="GO:0008194">
    <property type="term" value="F:UDP-glycosyltransferase activity"/>
    <property type="evidence" value="ECO:0007669"/>
    <property type="project" value="InterPro"/>
</dbReference>
<reference evidence="2 3" key="1">
    <citation type="journal article" date="2014" name="Proc. Natl. Acad. Sci. U.S.A.">
        <title>Functional type 2 photosynthetic reaction centers found in the rare bacterial phylum Gemmatimonadetes.</title>
        <authorList>
            <person name="Zeng Y."/>
            <person name="Feng F."/>
            <person name="Medova H."/>
            <person name="Dean J."/>
            <person name="Koblizek M."/>
        </authorList>
    </citation>
    <scope>NUCLEOTIDE SEQUENCE [LARGE SCALE GENOMIC DNA]</scope>
    <source>
        <strain evidence="2 3">AP64</strain>
    </source>
</reference>
<dbReference type="Gene3D" id="3.40.50.2000">
    <property type="entry name" value="Glycogen Phosphorylase B"/>
    <property type="match status" value="2"/>
</dbReference>
<dbReference type="InterPro" id="IPR010610">
    <property type="entry name" value="EryCIII-like_C"/>
</dbReference>